<keyword evidence="10" id="KW-1185">Reference proteome</keyword>
<comment type="cofactor">
    <cofactor evidence="1 8">
        <name>FAD</name>
        <dbReference type="ChEBI" id="CHEBI:57692"/>
    </cofactor>
</comment>
<evidence type="ECO:0000256" key="3">
    <source>
        <dbReference type="ARBA" id="ARBA00006743"/>
    </source>
</evidence>
<dbReference type="AlphaFoldDB" id="A0A411YJM2"/>
<evidence type="ECO:0000256" key="7">
    <source>
        <dbReference type="ARBA" id="ARBA00048628"/>
    </source>
</evidence>
<dbReference type="InterPro" id="IPR003171">
    <property type="entry name" value="Mehydrof_redctse-like"/>
</dbReference>
<dbReference type="GO" id="GO:0071949">
    <property type="term" value="F:FAD binding"/>
    <property type="evidence" value="ECO:0007669"/>
    <property type="project" value="TreeGrafter"/>
</dbReference>
<evidence type="ECO:0000256" key="6">
    <source>
        <dbReference type="ARBA" id="ARBA00023002"/>
    </source>
</evidence>
<dbReference type="RefSeq" id="WP_131156355.1">
    <property type="nucleotide sequence ID" value="NZ_CP036402.1"/>
</dbReference>
<comment type="catalytic activity">
    <reaction evidence="7">
        <text>(6S)-5-methyl-5,6,7,8-tetrahydrofolate + NAD(+) = (6R)-5,10-methylene-5,6,7,8-tetrahydrofolate + NADH + H(+)</text>
        <dbReference type="Rhea" id="RHEA:19821"/>
        <dbReference type="ChEBI" id="CHEBI:15378"/>
        <dbReference type="ChEBI" id="CHEBI:15636"/>
        <dbReference type="ChEBI" id="CHEBI:18608"/>
        <dbReference type="ChEBI" id="CHEBI:57540"/>
        <dbReference type="ChEBI" id="CHEBI:57945"/>
        <dbReference type="EC" id="1.5.1.54"/>
    </reaction>
    <physiologicalReaction direction="right-to-left" evidence="7">
        <dbReference type="Rhea" id="RHEA:19823"/>
    </physiologicalReaction>
</comment>
<dbReference type="GO" id="GO:0005829">
    <property type="term" value="C:cytosol"/>
    <property type="evidence" value="ECO:0007669"/>
    <property type="project" value="TreeGrafter"/>
</dbReference>
<keyword evidence="5 8" id="KW-0274">FAD</keyword>
<evidence type="ECO:0000256" key="1">
    <source>
        <dbReference type="ARBA" id="ARBA00001974"/>
    </source>
</evidence>
<evidence type="ECO:0000313" key="10">
    <source>
        <dbReference type="Proteomes" id="UP000291469"/>
    </source>
</evidence>
<dbReference type="CDD" id="cd00537">
    <property type="entry name" value="MTHFR"/>
    <property type="match status" value="1"/>
</dbReference>
<accession>A0A411YJM2</accession>
<dbReference type="GO" id="GO:0009086">
    <property type="term" value="P:methionine biosynthetic process"/>
    <property type="evidence" value="ECO:0007669"/>
    <property type="project" value="TreeGrafter"/>
</dbReference>
<dbReference type="OrthoDB" id="9812555at2"/>
<dbReference type="InterPro" id="IPR029041">
    <property type="entry name" value="FAD-linked_oxidoreductase-like"/>
</dbReference>
<gene>
    <name evidence="9" type="ORF">ER308_18505</name>
</gene>
<evidence type="ECO:0000256" key="2">
    <source>
        <dbReference type="ARBA" id="ARBA00004777"/>
    </source>
</evidence>
<dbReference type="GO" id="GO:0035999">
    <property type="term" value="P:tetrahydrofolate interconversion"/>
    <property type="evidence" value="ECO:0007669"/>
    <property type="project" value="UniProtKB-UniPathway"/>
</dbReference>
<evidence type="ECO:0000256" key="5">
    <source>
        <dbReference type="ARBA" id="ARBA00022827"/>
    </source>
</evidence>
<keyword evidence="6 8" id="KW-0560">Oxidoreductase</keyword>
<dbReference type="GO" id="GO:0106312">
    <property type="term" value="F:methylenetetrahydrofolate reductase (NADH) activity"/>
    <property type="evidence" value="ECO:0007669"/>
    <property type="project" value="UniProtKB-EC"/>
</dbReference>
<evidence type="ECO:0000256" key="4">
    <source>
        <dbReference type="ARBA" id="ARBA00022630"/>
    </source>
</evidence>
<dbReference type="Gene3D" id="3.20.20.220">
    <property type="match status" value="1"/>
</dbReference>
<dbReference type="SUPFAM" id="SSF51730">
    <property type="entry name" value="FAD-linked oxidoreductase"/>
    <property type="match status" value="1"/>
</dbReference>
<protein>
    <recommendedName>
        <fullName evidence="8">Methylenetetrahydrofolate reductase</fullName>
    </recommendedName>
</protein>
<organism evidence="9 10">
    <name type="scientific">Egibacter rhizosphaerae</name>
    <dbReference type="NCBI Taxonomy" id="1670831"/>
    <lineage>
        <taxon>Bacteria</taxon>
        <taxon>Bacillati</taxon>
        <taxon>Actinomycetota</taxon>
        <taxon>Nitriliruptoria</taxon>
        <taxon>Egibacterales</taxon>
        <taxon>Egibacteraceae</taxon>
        <taxon>Egibacter</taxon>
    </lineage>
</organism>
<evidence type="ECO:0000313" key="9">
    <source>
        <dbReference type="EMBL" id="QBI21362.1"/>
    </source>
</evidence>
<dbReference type="Proteomes" id="UP000291469">
    <property type="component" value="Chromosome"/>
</dbReference>
<comment type="pathway">
    <text evidence="2 8">One-carbon metabolism; tetrahydrofolate interconversion.</text>
</comment>
<dbReference type="UniPathway" id="UPA00193"/>
<dbReference type="EMBL" id="CP036402">
    <property type="protein sequence ID" value="QBI21362.1"/>
    <property type="molecule type" value="Genomic_DNA"/>
</dbReference>
<reference evidence="9 10" key="1">
    <citation type="submission" date="2019-01" db="EMBL/GenBank/DDBJ databases">
        <title>Egibacter rhizosphaerae EGI 80759T.</title>
        <authorList>
            <person name="Chen D.-D."/>
            <person name="Tian Y."/>
            <person name="Jiao J.-Y."/>
            <person name="Zhang X.-T."/>
            <person name="Zhang Y.-G."/>
            <person name="Zhang Y."/>
            <person name="Xiao M."/>
            <person name="Shu W.-S."/>
            <person name="Li W.-J."/>
        </authorList>
    </citation>
    <scope>NUCLEOTIDE SEQUENCE [LARGE SCALE GENOMIC DNA]</scope>
    <source>
        <strain evidence="9 10">EGI 80759</strain>
    </source>
</reference>
<dbReference type="PANTHER" id="PTHR45754">
    <property type="entry name" value="METHYLENETETRAHYDROFOLATE REDUCTASE"/>
    <property type="match status" value="1"/>
</dbReference>
<sequence length="299" mass="32159">MSAEPVTRTRPDPKIGELLAAGPTYSIELFPPKTDQGRANLQGALEELTPFGLSFVSVTYGAGGSTQDRTQTIVDDAVGAGYTTMPHLTCIGSSRAHLRGLLTGYHHKGRRNVLALHGDAPKDNPELTDVGELKRAWELVELAREVADFSVGAAAHPEGHPAAPDRETDRKHQAAKLQLADFGVTQFFFRAEDYLAFIEDLSALGVETPIIPGIIPITDAKQVQKFAAMSGAEVPAELATRLDTVADDPDEVRRIGVDTATDLAKRLLDEGAPGLHLYALNRAQATSEVLRNLGLPREV</sequence>
<keyword evidence="4 8" id="KW-0285">Flavoprotein</keyword>
<dbReference type="Pfam" id="PF02219">
    <property type="entry name" value="MTHFR"/>
    <property type="match status" value="1"/>
</dbReference>
<comment type="similarity">
    <text evidence="3 8">Belongs to the methylenetetrahydrofolate reductase family.</text>
</comment>
<evidence type="ECO:0000256" key="8">
    <source>
        <dbReference type="RuleBase" id="RU003862"/>
    </source>
</evidence>
<dbReference type="PANTHER" id="PTHR45754:SF3">
    <property type="entry name" value="METHYLENETETRAHYDROFOLATE REDUCTASE (NADPH)"/>
    <property type="match status" value="1"/>
</dbReference>
<name>A0A411YJM2_9ACTN</name>
<proteinExistence type="inferred from homology"/>
<dbReference type="KEGG" id="erz:ER308_18505"/>